<feature type="domain" description="HTH cro/C1-type" evidence="2">
    <location>
        <begin position="19"/>
        <end position="49"/>
    </location>
</feature>
<dbReference type="Pfam" id="PF13560">
    <property type="entry name" value="HTH_31"/>
    <property type="match status" value="1"/>
</dbReference>
<evidence type="ECO:0000256" key="1">
    <source>
        <dbReference type="SAM" id="MobiDB-lite"/>
    </source>
</evidence>
<reference evidence="3 4" key="3">
    <citation type="journal article" date="2011" name="Nat. Chem. Biol.">
        <title>Reveromycin A biosynthesis uses RevG and RevJ for stereospecific spiroacetal formation.</title>
        <authorList>
            <person name="Takahashi S."/>
            <person name="Toyoda A."/>
            <person name="Sekiyama Y."/>
            <person name="Takagi H."/>
            <person name="Nogawa T."/>
            <person name="Uramoto M."/>
            <person name="Suzuki R."/>
            <person name="Koshino H."/>
            <person name="Kumano T."/>
            <person name="Panthee S."/>
            <person name="Dairi T."/>
            <person name="Ishikawa J."/>
            <person name="Ikeda H."/>
            <person name="Sakaki Y."/>
            <person name="Osada H."/>
        </authorList>
    </citation>
    <scope>NUCLEOTIDE SEQUENCE [LARGE SCALE GENOMIC DNA]</scope>
    <source>
        <strain evidence="3 4">SN-593</strain>
    </source>
</reference>
<reference evidence="3 4" key="1">
    <citation type="journal article" date="2010" name="J. Bacteriol.">
        <title>Biochemical characterization of a novel indole prenyltransferase from Streptomyces sp. SN-593.</title>
        <authorList>
            <person name="Takahashi S."/>
            <person name="Takagi H."/>
            <person name="Toyoda A."/>
            <person name="Uramoto M."/>
            <person name="Nogawa T."/>
            <person name="Ueki M."/>
            <person name="Sakaki Y."/>
            <person name="Osada H."/>
        </authorList>
    </citation>
    <scope>NUCLEOTIDE SEQUENCE [LARGE SCALE GENOMIC DNA]</scope>
    <source>
        <strain evidence="3 4">SN-593</strain>
    </source>
</reference>
<dbReference type="InterPro" id="IPR001387">
    <property type="entry name" value="Cro/C1-type_HTH"/>
</dbReference>
<dbReference type="EMBL" id="AP018365">
    <property type="protein sequence ID" value="BBA97061.1"/>
    <property type="molecule type" value="Genomic_DNA"/>
</dbReference>
<dbReference type="Proteomes" id="UP000595703">
    <property type="component" value="Chromosome"/>
</dbReference>
<dbReference type="KEGG" id="arev:RVR_2632"/>
<dbReference type="InterPro" id="IPR010982">
    <property type="entry name" value="Lambda_DNA-bd_dom_sf"/>
</dbReference>
<keyword evidence="3" id="KW-0238">DNA-binding</keyword>
<sequence>MAARVDPAMSVAAVFARRVRRLRELRGWTQVELAQRVRVHPSRVNQVERMTGHKPMRDLAADMDRELGADGLLTELWPHVYRETFPDWSRKFIELSERAVRISEFVTHVVPGLLQTEDYARAVLRMGPNLKSEEQLAERIIARLARQDRLASDDAPRLDVILDQAVLMRPIGGATVMRGQVRRLLATEHEPRTTVQVLAFEAGEHPGVDGAFTVLTMPDGSNVAYREGLDFGQLIEEPDEVQAHLLAYERLGALALPPYLSQDTLRSILEDDYRDARLPTRSQRRRLAQVKPQQLLGRQLRRGGVQPPRRRAGA</sequence>
<gene>
    <name evidence="3" type="ORF">RVR_2632</name>
</gene>
<dbReference type="Pfam" id="PF19054">
    <property type="entry name" value="DUF5753"/>
    <property type="match status" value="1"/>
</dbReference>
<reference evidence="3 4" key="4">
    <citation type="journal article" date="2020" name="Sci. Rep.">
        <title>beta-carboline chemical signals induce reveromycin production through a LuxR family regulator in Streptomyces sp. SN-593.</title>
        <authorList>
            <person name="Panthee S."/>
            <person name="Kito N."/>
            <person name="Hayashi T."/>
            <person name="Shimizu T."/>
            <person name="Ishikawa J."/>
            <person name="Hamamoto H."/>
            <person name="Osada H."/>
            <person name="Takahashi S."/>
        </authorList>
    </citation>
    <scope>NUCLEOTIDE SEQUENCE [LARGE SCALE GENOMIC DNA]</scope>
    <source>
        <strain evidence="3 4">SN-593</strain>
    </source>
</reference>
<dbReference type="SMART" id="SM00530">
    <property type="entry name" value="HTH_XRE"/>
    <property type="match status" value="1"/>
</dbReference>
<dbReference type="SUPFAM" id="SSF47413">
    <property type="entry name" value="lambda repressor-like DNA-binding domains"/>
    <property type="match status" value="1"/>
</dbReference>
<dbReference type="RefSeq" id="WP_202233397.1">
    <property type="nucleotide sequence ID" value="NZ_AP018365.1"/>
</dbReference>
<dbReference type="InterPro" id="IPR043917">
    <property type="entry name" value="DUF5753"/>
</dbReference>
<evidence type="ECO:0000313" key="4">
    <source>
        <dbReference type="Proteomes" id="UP000595703"/>
    </source>
</evidence>
<protein>
    <submittedName>
        <fullName evidence="3">Putative DNA-binding protein</fullName>
    </submittedName>
</protein>
<dbReference type="GO" id="GO:0003677">
    <property type="term" value="F:DNA binding"/>
    <property type="evidence" value="ECO:0007669"/>
    <property type="project" value="UniProtKB-KW"/>
</dbReference>
<keyword evidence="4" id="KW-1185">Reference proteome</keyword>
<feature type="region of interest" description="Disordered" evidence="1">
    <location>
        <begin position="279"/>
        <end position="314"/>
    </location>
</feature>
<name>A0A7U3UQT8_9ACTN</name>
<dbReference type="PROSITE" id="PS50943">
    <property type="entry name" value="HTH_CROC1"/>
    <property type="match status" value="1"/>
</dbReference>
<organism evidence="3 4">
    <name type="scientific">Actinacidiphila reveromycinica</name>
    <dbReference type="NCBI Taxonomy" id="659352"/>
    <lineage>
        <taxon>Bacteria</taxon>
        <taxon>Bacillati</taxon>
        <taxon>Actinomycetota</taxon>
        <taxon>Actinomycetes</taxon>
        <taxon>Kitasatosporales</taxon>
        <taxon>Streptomycetaceae</taxon>
        <taxon>Actinacidiphila</taxon>
    </lineage>
</organism>
<evidence type="ECO:0000313" key="3">
    <source>
        <dbReference type="EMBL" id="BBA97061.1"/>
    </source>
</evidence>
<evidence type="ECO:0000259" key="2">
    <source>
        <dbReference type="PROSITE" id="PS50943"/>
    </source>
</evidence>
<dbReference type="Gene3D" id="1.10.260.40">
    <property type="entry name" value="lambda repressor-like DNA-binding domains"/>
    <property type="match status" value="1"/>
</dbReference>
<accession>A0A7U3UQT8</accession>
<dbReference type="AlphaFoldDB" id="A0A7U3UQT8"/>
<reference evidence="3 4" key="2">
    <citation type="journal article" date="2011" name="J. Antibiot.">
        <title>Furaquinocins I and J: novel polyketide isoprenoid hybrid compounds from Streptomyces reveromyceticus SN-593.</title>
        <authorList>
            <person name="Panthee S."/>
            <person name="Takahashi S."/>
            <person name="Takagi H."/>
            <person name="Nogawa T."/>
            <person name="Oowada E."/>
            <person name="Uramoto M."/>
            <person name="Osada H."/>
        </authorList>
    </citation>
    <scope>NUCLEOTIDE SEQUENCE [LARGE SCALE GENOMIC DNA]</scope>
    <source>
        <strain evidence="3 4">SN-593</strain>
    </source>
</reference>
<feature type="compositionally biased region" description="Low complexity" evidence="1">
    <location>
        <begin position="292"/>
        <end position="307"/>
    </location>
</feature>
<proteinExistence type="predicted"/>